<dbReference type="EMBL" id="JAGVWE010000004">
    <property type="protein sequence ID" value="MBS3063026.1"/>
    <property type="molecule type" value="Genomic_DNA"/>
</dbReference>
<evidence type="ECO:0000313" key="1">
    <source>
        <dbReference type="EMBL" id="MBS3063026.1"/>
    </source>
</evidence>
<reference evidence="1" key="1">
    <citation type="submission" date="2021-03" db="EMBL/GenBank/DDBJ databases">
        <authorList>
            <person name="Jaffe A."/>
        </authorList>
    </citation>
    <scope>NUCLEOTIDE SEQUENCE</scope>
    <source>
        <strain evidence="1">RIFCSPLOWO2_01_FULL_58_19</strain>
    </source>
</reference>
<name>A0A8T4LJH3_9ARCH</name>
<accession>A0A8T4LJH3</accession>
<comment type="caution">
    <text evidence="1">The sequence shown here is derived from an EMBL/GenBank/DDBJ whole genome shotgun (WGS) entry which is preliminary data.</text>
</comment>
<organism evidence="1 2">
    <name type="scientific">Candidatus Iainarchaeum sp</name>
    <dbReference type="NCBI Taxonomy" id="3101447"/>
    <lineage>
        <taxon>Archaea</taxon>
        <taxon>Candidatus Iainarchaeota</taxon>
        <taxon>Candidatus Iainarchaeia</taxon>
        <taxon>Candidatus Iainarchaeales</taxon>
        <taxon>Candidatus Iainarchaeaceae</taxon>
        <taxon>Candidatus Iainarchaeum</taxon>
    </lineage>
</organism>
<reference evidence="1" key="2">
    <citation type="submission" date="2021-05" db="EMBL/GenBank/DDBJ databases">
        <title>Protein family content uncovers lineage relationships and bacterial pathway maintenance mechanisms in DPANN archaea.</title>
        <authorList>
            <person name="Castelle C.J."/>
            <person name="Meheust R."/>
            <person name="Jaffe A.L."/>
            <person name="Seitz K."/>
            <person name="Gong X."/>
            <person name="Baker B.J."/>
            <person name="Banfield J.F."/>
        </authorList>
    </citation>
    <scope>NUCLEOTIDE SEQUENCE</scope>
    <source>
        <strain evidence="1">RIFCSPLOWO2_01_FULL_58_19</strain>
    </source>
</reference>
<protein>
    <submittedName>
        <fullName evidence="1">Uncharacterized protein</fullName>
    </submittedName>
</protein>
<dbReference type="AlphaFoldDB" id="A0A8T4LJH3"/>
<dbReference type="Proteomes" id="UP000678237">
    <property type="component" value="Unassembled WGS sequence"/>
</dbReference>
<evidence type="ECO:0000313" key="2">
    <source>
        <dbReference type="Proteomes" id="UP000678237"/>
    </source>
</evidence>
<gene>
    <name evidence="1" type="ORF">J4203_04085</name>
</gene>
<sequence>MSTIPKPSPNAISHLDCTARYLVDHHTEAYCREIGDVFTSQECSYRVAVEAGRVEWCDFVVLPAKRRDCFARFGLDGGAPTTP</sequence>
<proteinExistence type="predicted"/>